<dbReference type="AlphaFoldDB" id="A0A5N5HBA6"/>
<dbReference type="EMBL" id="SMOL01000218">
    <property type="protein sequence ID" value="KAB2623412.1"/>
    <property type="molecule type" value="Genomic_DNA"/>
</dbReference>
<protein>
    <submittedName>
        <fullName evidence="3">S2-RNase</fullName>
    </submittedName>
</protein>
<feature type="coiled-coil region" evidence="1">
    <location>
        <begin position="364"/>
        <end position="398"/>
    </location>
</feature>
<feature type="region of interest" description="Disordered" evidence="2">
    <location>
        <begin position="113"/>
        <end position="156"/>
    </location>
</feature>
<gene>
    <name evidence="3" type="ORF">D8674_039403</name>
</gene>
<sequence length="614" mass="68331">MSSSSHKSNDSVLPVLPLYRQGGSLDKVDYFKAAHFKTSSDHSFKDFLEAYRHVIPSRVRVKRVKKGSSHSEFGSTSKTSPDMNKVYVALGISAEYCEWRWLLSPFFQEKGGLPPEKGDKLDANEGGTKRSSPPAQEMPFEKKPKTSSAAREGLPATDRLVIDLTSSKRKKYEAARSEQTTPVMPNKFVPRHLLGAKFGSLSERLAIMKGDKVDSTAKVATRHVEKEETARVGSCEKSTKPIFRKVAEICTFFKPDLLEDMDACAKLVDSVKGVICPRYQSCQGNNKAEAYSFVKKIKRLEFELVALKGSNIFAHISLQLETARQEIIQDLECELSKLHFAAYAKDKELIAAYNQVIHFKKKEVDELQCVRVGLLNENDQLKGEKSRLETLLVQSQADFYKLGYKDFETFISPEDLLAFTFEAFIAEVVGEVGAQARASRGVPMIFDLFVVHGDEGLTTLAAYSAHLVRTFLYEIHLFGAFVVGIENRIVGCFSLPIALGISRRGHVLLDAIFLEELHQIFSYKLRVIICDDGLRDTKSANGVSLYGALYVRLSCGYHGLCFHPFSEVVSYHDHHVSDPSSGDISFTKLIAHCMNGQGLIYGCSSLADNAGISL</sequence>
<evidence type="ECO:0000256" key="2">
    <source>
        <dbReference type="SAM" id="MobiDB-lite"/>
    </source>
</evidence>
<organism evidence="3 4">
    <name type="scientific">Pyrus ussuriensis x Pyrus communis</name>
    <dbReference type="NCBI Taxonomy" id="2448454"/>
    <lineage>
        <taxon>Eukaryota</taxon>
        <taxon>Viridiplantae</taxon>
        <taxon>Streptophyta</taxon>
        <taxon>Embryophyta</taxon>
        <taxon>Tracheophyta</taxon>
        <taxon>Spermatophyta</taxon>
        <taxon>Magnoliopsida</taxon>
        <taxon>eudicotyledons</taxon>
        <taxon>Gunneridae</taxon>
        <taxon>Pentapetalae</taxon>
        <taxon>rosids</taxon>
        <taxon>fabids</taxon>
        <taxon>Rosales</taxon>
        <taxon>Rosaceae</taxon>
        <taxon>Amygdaloideae</taxon>
        <taxon>Maleae</taxon>
        <taxon>Pyrus</taxon>
    </lineage>
</organism>
<reference evidence="3 4" key="1">
    <citation type="submission" date="2019-09" db="EMBL/GenBank/DDBJ databases">
        <authorList>
            <person name="Ou C."/>
        </authorList>
    </citation>
    <scope>NUCLEOTIDE SEQUENCE [LARGE SCALE GENOMIC DNA]</scope>
    <source>
        <strain evidence="3">S2</strain>
        <tissue evidence="3">Leaf</tissue>
    </source>
</reference>
<reference evidence="3 4" key="2">
    <citation type="submission" date="2019-11" db="EMBL/GenBank/DDBJ databases">
        <title>A de novo genome assembly of a pear dwarfing rootstock.</title>
        <authorList>
            <person name="Wang F."/>
            <person name="Wang J."/>
            <person name="Li S."/>
            <person name="Zhang Y."/>
            <person name="Fang M."/>
            <person name="Ma L."/>
            <person name="Zhao Y."/>
            <person name="Jiang S."/>
        </authorList>
    </citation>
    <scope>NUCLEOTIDE SEQUENCE [LARGE SCALE GENOMIC DNA]</scope>
    <source>
        <strain evidence="3">S2</strain>
        <tissue evidence="3">Leaf</tissue>
    </source>
</reference>
<evidence type="ECO:0000313" key="3">
    <source>
        <dbReference type="EMBL" id="KAB2623412.1"/>
    </source>
</evidence>
<comment type="caution">
    <text evidence="3">The sequence shown here is derived from an EMBL/GenBank/DDBJ whole genome shotgun (WGS) entry which is preliminary data.</text>
</comment>
<name>A0A5N5HBA6_9ROSA</name>
<keyword evidence="1" id="KW-0175">Coiled coil</keyword>
<keyword evidence="4" id="KW-1185">Reference proteome</keyword>
<evidence type="ECO:0000313" key="4">
    <source>
        <dbReference type="Proteomes" id="UP000327157"/>
    </source>
</evidence>
<evidence type="ECO:0000256" key="1">
    <source>
        <dbReference type="SAM" id="Coils"/>
    </source>
</evidence>
<accession>A0A5N5HBA6</accession>
<dbReference type="Proteomes" id="UP000327157">
    <property type="component" value="Unassembled WGS sequence"/>
</dbReference>
<proteinExistence type="predicted"/>
<dbReference type="OrthoDB" id="10625233at2759"/>